<dbReference type="Proteomes" id="UP000665043">
    <property type="component" value="Chromosome"/>
</dbReference>
<dbReference type="EMBL" id="CP046956">
    <property type="protein sequence ID" value="QTN01546.1"/>
    <property type="molecule type" value="Genomic_DNA"/>
</dbReference>
<feature type="transmembrane region" description="Helical" evidence="6">
    <location>
        <begin position="46"/>
        <end position="67"/>
    </location>
</feature>
<dbReference type="InterPro" id="IPR051791">
    <property type="entry name" value="Pra-immunoreactive"/>
</dbReference>
<reference evidence="8 9" key="1">
    <citation type="submission" date="2019-12" db="EMBL/GenBank/DDBJ databases">
        <title>The whole genome sequencing of a strain isolated from a Mars analog, Dalangtan Playa.</title>
        <authorList>
            <person name="Huang T."/>
        </authorList>
    </citation>
    <scope>NUCLEOTIDE SEQUENCE [LARGE SCALE GENOMIC DNA]</scope>
    <source>
        <strain evidence="8 9">DP4-553-S</strain>
    </source>
</reference>
<evidence type="ECO:0000313" key="9">
    <source>
        <dbReference type="Proteomes" id="UP000665043"/>
    </source>
</evidence>
<keyword evidence="5 6" id="KW-0472">Membrane</keyword>
<feature type="transmembrane region" description="Helical" evidence="6">
    <location>
        <begin position="12"/>
        <end position="34"/>
    </location>
</feature>
<keyword evidence="9" id="KW-1185">Reference proteome</keyword>
<keyword evidence="4 6" id="KW-1133">Transmembrane helix</keyword>
<accession>A0ABX7W008</accession>
<gene>
    <name evidence="8" type="ORF">ERJ70_14110</name>
</gene>
<feature type="domain" description="RDD" evidence="7">
    <location>
        <begin position="6"/>
        <end position="134"/>
    </location>
</feature>
<organism evidence="8 9">
    <name type="scientific">Sediminibacillus dalangtanensis</name>
    <dbReference type="NCBI Taxonomy" id="2729421"/>
    <lineage>
        <taxon>Bacteria</taxon>
        <taxon>Bacillati</taxon>
        <taxon>Bacillota</taxon>
        <taxon>Bacilli</taxon>
        <taxon>Bacillales</taxon>
        <taxon>Bacillaceae</taxon>
        <taxon>Sediminibacillus</taxon>
    </lineage>
</organism>
<dbReference type="InterPro" id="IPR010432">
    <property type="entry name" value="RDD"/>
</dbReference>
<evidence type="ECO:0000313" key="8">
    <source>
        <dbReference type="EMBL" id="QTN01546.1"/>
    </source>
</evidence>
<name>A0ABX7W008_9BACI</name>
<evidence type="ECO:0000256" key="6">
    <source>
        <dbReference type="SAM" id="Phobius"/>
    </source>
</evidence>
<dbReference type="PANTHER" id="PTHR36115:SF9">
    <property type="entry name" value="LMO1584 PROTEIN"/>
    <property type="match status" value="1"/>
</dbReference>
<keyword evidence="2" id="KW-1003">Cell membrane</keyword>
<evidence type="ECO:0000256" key="4">
    <source>
        <dbReference type="ARBA" id="ARBA00022989"/>
    </source>
</evidence>
<keyword evidence="3 6" id="KW-0812">Transmembrane</keyword>
<dbReference type="PANTHER" id="PTHR36115">
    <property type="entry name" value="PROLINE-RICH ANTIGEN HOMOLOG-RELATED"/>
    <property type="match status" value="1"/>
</dbReference>
<comment type="subcellular location">
    <subcellularLocation>
        <location evidence="1">Cell membrane</location>
        <topology evidence="1">Multi-pass membrane protein</topology>
    </subcellularLocation>
</comment>
<dbReference type="Pfam" id="PF06271">
    <property type="entry name" value="RDD"/>
    <property type="match status" value="1"/>
</dbReference>
<protein>
    <submittedName>
        <fullName evidence="8">RDD family protein</fullName>
    </submittedName>
</protein>
<sequence length="142" mass="16507">MLNRRYAGFWMRFWAYITDLLVVFSINGILLSPFHFINGGQQLDVGFWTVTGILGSIVFYVYFLLMTKFFGQTLGKMLLGLRVIREDDRSLTWGDLLFREVVGRFIHRVLFFTPVLYAVVAFTNQKQGVHDLFASTRVVHTE</sequence>
<evidence type="ECO:0000256" key="2">
    <source>
        <dbReference type="ARBA" id="ARBA00022475"/>
    </source>
</evidence>
<proteinExistence type="predicted"/>
<evidence type="ECO:0000259" key="7">
    <source>
        <dbReference type="Pfam" id="PF06271"/>
    </source>
</evidence>
<evidence type="ECO:0000256" key="1">
    <source>
        <dbReference type="ARBA" id="ARBA00004651"/>
    </source>
</evidence>
<evidence type="ECO:0000256" key="5">
    <source>
        <dbReference type="ARBA" id="ARBA00023136"/>
    </source>
</evidence>
<evidence type="ECO:0000256" key="3">
    <source>
        <dbReference type="ARBA" id="ARBA00022692"/>
    </source>
</evidence>